<feature type="domain" description="AMP-dependent synthetase/ligase" evidence="2">
    <location>
        <begin position="83"/>
        <end position="474"/>
    </location>
</feature>
<organism evidence="5 6">
    <name type="scientific">Smittium culicis</name>
    <dbReference type="NCBI Taxonomy" id="133412"/>
    <lineage>
        <taxon>Eukaryota</taxon>
        <taxon>Fungi</taxon>
        <taxon>Fungi incertae sedis</taxon>
        <taxon>Zoopagomycota</taxon>
        <taxon>Kickxellomycotina</taxon>
        <taxon>Harpellomycetes</taxon>
        <taxon>Harpellales</taxon>
        <taxon>Legeriomycetaceae</taxon>
        <taxon>Smittium</taxon>
    </lineage>
</organism>
<name>A0A1R1YEZ3_9FUNG</name>
<feature type="domain" description="Acetyl-coenzyme A synthetase N-terminal" evidence="4">
    <location>
        <begin position="20"/>
        <end position="76"/>
    </location>
</feature>
<dbReference type="InterPro" id="IPR020845">
    <property type="entry name" value="AMP-binding_CS"/>
</dbReference>
<reference evidence="5 6" key="1">
    <citation type="submission" date="2017-01" db="EMBL/GenBank/DDBJ databases">
        <authorList>
            <person name="Mah S.A."/>
            <person name="Swanson W.J."/>
            <person name="Moy G.W."/>
            <person name="Vacquier V.D."/>
        </authorList>
    </citation>
    <scope>NUCLEOTIDE SEQUENCE [LARGE SCALE GENOMIC DNA]</scope>
    <source>
        <strain evidence="5 6">GSMNP</strain>
    </source>
</reference>
<evidence type="ECO:0000259" key="2">
    <source>
        <dbReference type="Pfam" id="PF00501"/>
    </source>
</evidence>
<evidence type="ECO:0000259" key="4">
    <source>
        <dbReference type="Pfam" id="PF16177"/>
    </source>
</evidence>
<evidence type="ECO:0000313" key="6">
    <source>
        <dbReference type="Proteomes" id="UP000187283"/>
    </source>
</evidence>
<dbReference type="STRING" id="133412.A0A1R1YEZ3"/>
<dbReference type="InterPro" id="IPR025110">
    <property type="entry name" value="AMP-bd_C"/>
</dbReference>
<comment type="caution">
    <text evidence="5">The sequence shown here is derived from an EMBL/GenBank/DDBJ whole genome shotgun (WGS) entry which is preliminary data.</text>
</comment>
<dbReference type="InterPro" id="IPR000873">
    <property type="entry name" value="AMP-dep_synth/lig_dom"/>
</dbReference>
<evidence type="ECO:0000256" key="1">
    <source>
        <dbReference type="ARBA" id="ARBA00006432"/>
    </source>
</evidence>
<sequence>MPSKISPKNKSINLNTLQGRMLKESLDSPSEFWLKQAKQNITWFKEPKIAYTIKDPSKKHLVDWFPDGKLNVCYNALDRHVLNGRKDQLAVVYESPVTLTKQSYTYESLLKAVINFSKALVANGVGKGDTVVIYMPMIPQTIIAMLSCARIGAIHSVVFGGFASPELAKRIDDCKPKALIFATCGLERQDKIVKYKPLVDKALEIAQFNPKIKIAFQRNECVESLDYNAGFRFWDTEVANNATNPEPVVEAVDSSHPLYILYTSGTTGTPKGVVRPSGPHAVILPWTMNYLYGIKPGQVYFCASDLGWVVGHTYICYATLIHGCTTILYEGKPVGTPDPSSIFRIINENNVNVFFTAPTAMMVLRKEDSDHSYRNKYDISSVKGFFFAGERCVPEIHKWWINHTVGKDSSFESQVKFSENTPFSVDHWWQTESGSPISGMCIGASDDKNDIPPVRFGSAGMPLAGVDLRVLKVTDSFDEENSINTDLEEADVGEVGNIVIKLPLPPGFFSTLWNNESRFYDSYFSRFPGFYDTGDVGYIDEEGYAYIMSRDDDVINVAAHRLSTSGLEEVAIKIPQLAEVCVVPKPDPIKGSVPMVFAVLNSTATDHNAIKSSIALKMRNEVGPISSLISSNVEFVPRLPKTRSGKILRKLIRSMVAAASSADNSSISRIECPIPTPPTIDDPAIKDEIWSIIINHYKPTPLQKSKL</sequence>
<accession>A0A1R1YEZ3</accession>
<dbReference type="PROSITE" id="PS00455">
    <property type="entry name" value="AMP_BINDING"/>
    <property type="match status" value="1"/>
</dbReference>
<dbReference type="PANTHER" id="PTHR43347">
    <property type="entry name" value="ACYL-COA SYNTHETASE"/>
    <property type="match status" value="1"/>
</dbReference>
<dbReference type="GO" id="GO:0050218">
    <property type="term" value="F:propionate-CoA ligase activity"/>
    <property type="evidence" value="ECO:0007669"/>
    <property type="project" value="TreeGrafter"/>
</dbReference>
<gene>
    <name evidence="5" type="ORF">AYI70_g876</name>
</gene>
<dbReference type="SUPFAM" id="SSF56801">
    <property type="entry name" value="Acetyl-CoA synthetase-like"/>
    <property type="match status" value="1"/>
</dbReference>
<dbReference type="Proteomes" id="UP000187283">
    <property type="component" value="Unassembled WGS sequence"/>
</dbReference>
<comment type="similarity">
    <text evidence="1">Belongs to the ATP-dependent AMP-binding enzyme family.</text>
</comment>
<proteinExistence type="inferred from homology"/>
<dbReference type="AlphaFoldDB" id="A0A1R1YEZ3"/>
<dbReference type="InterPro" id="IPR045851">
    <property type="entry name" value="AMP-bd_C_sf"/>
</dbReference>
<dbReference type="Pfam" id="PF00501">
    <property type="entry name" value="AMP-binding"/>
    <property type="match status" value="1"/>
</dbReference>
<feature type="domain" description="AMP-binding enzyme C-terminal" evidence="3">
    <location>
        <begin position="567"/>
        <end position="646"/>
    </location>
</feature>
<evidence type="ECO:0000259" key="3">
    <source>
        <dbReference type="Pfam" id="PF13193"/>
    </source>
</evidence>
<keyword evidence="6" id="KW-1185">Reference proteome</keyword>
<dbReference type="Gene3D" id="3.30.300.30">
    <property type="match status" value="1"/>
</dbReference>
<dbReference type="Pfam" id="PF13193">
    <property type="entry name" value="AMP-binding_C"/>
    <property type="match status" value="1"/>
</dbReference>
<dbReference type="Pfam" id="PF16177">
    <property type="entry name" value="ACAS_N"/>
    <property type="match status" value="1"/>
</dbReference>
<dbReference type="InterPro" id="IPR042099">
    <property type="entry name" value="ANL_N_sf"/>
</dbReference>
<evidence type="ECO:0000313" key="5">
    <source>
        <dbReference type="EMBL" id="OMJ25470.1"/>
    </source>
</evidence>
<dbReference type="InterPro" id="IPR032387">
    <property type="entry name" value="ACAS_N"/>
</dbReference>
<dbReference type="EMBL" id="LSSN01000163">
    <property type="protein sequence ID" value="OMJ25470.1"/>
    <property type="molecule type" value="Genomic_DNA"/>
</dbReference>
<dbReference type="PANTHER" id="PTHR43347:SF3">
    <property type="entry name" value="ACYL-COA SYNTHETASE SHORT-CHAIN FAMILY MEMBER 3, MITOCHONDRIAL"/>
    <property type="match status" value="1"/>
</dbReference>
<protein>
    <submittedName>
        <fullName evidence="5">Acyl-CoA synthetase short-chain family member 3, mitochondrial</fullName>
    </submittedName>
</protein>
<dbReference type="OrthoDB" id="1706066at2759"/>
<dbReference type="Gene3D" id="3.40.50.12780">
    <property type="entry name" value="N-terminal domain of ligase-like"/>
    <property type="match status" value="1"/>
</dbReference>